<proteinExistence type="predicted"/>
<dbReference type="Proteomes" id="UP000433876">
    <property type="component" value="Unassembled WGS sequence"/>
</dbReference>
<dbReference type="PANTHER" id="PTHR43415:SF3">
    <property type="entry name" value="GNAT-FAMILY ACETYLTRANSFERASE"/>
    <property type="match status" value="1"/>
</dbReference>
<protein>
    <recommendedName>
        <fullName evidence="1">N-acetyltransferase domain-containing protein</fullName>
    </recommendedName>
</protein>
<accession>A0A8S8ZFQ5</accession>
<evidence type="ECO:0000313" key="2">
    <source>
        <dbReference type="EMBL" id="KAA8627970.1"/>
    </source>
</evidence>
<evidence type="ECO:0000313" key="3">
    <source>
        <dbReference type="Proteomes" id="UP000433876"/>
    </source>
</evidence>
<organism evidence="2 3">
    <name type="scientific">Sordaria macrospora</name>
    <dbReference type="NCBI Taxonomy" id="5147"/>
    <lineage>
        <taxon>Eukaryota</taxon>
        <taxon>Fungi</taxon>
        <taxon>Dikarya</taxon>
        <taxon>Ascomycota</taxon>
        <taxon>Pezizomycotina</taxon>
        <taxon>Sordariomycetes</taxon>
        <taxon>Sordariomycetidae</taxon>
        <taxon>Sordariales</taxon>
        <taxon>Sordariaceae</taxon>
        <taxon>Sordaria</taxon>
    </lineage>
</organism>
<dbReference type="CDD" id="cd04301">
    <property type="entry name" value="NAT_SF"/>
    <property type="match status" value="1"/>
</dbReference>
<dbReference type="PANTHER" id="PTHR43415">
    <property type="entry name" value="SPERMIDINE N(1)-ACETYLTRANSFERASE"/>
    <property type="match status" value="1"/>
</dbReference>
<dbReference type="VEuPathDB" id="FungiDB:SMAC_02751"/>
<name>A0A8S8ZFQ5_SORMA</name>
<dbReference type="AlphaFoldDB" id="A0A8S8ZFQ5"/>
<gene>
    <name evidence="2" type="ORF">SMACR_02751</name>
</gene>
<dbReference type="EMBL" id="NMPR01000218">
    <property type="protein sequence ID" value="KAA8627970.1"/>
    <property type="molecule type" value="Genomic_DNA"/>
</dbReference>
<reference evidence="2 3" key="1">
    <citation type="submission" date="2017-07" db="EMBL/GenBank/DDBJ databases">
        <title>Genome sequence of the Sordaria macrospora wild type strain R19027.</title>
        <authorList>
            <person name="Nowrousian M."/>
            <person name="Teichert I."/>
            <person name="Kueck U."/>
        </authorList>
    </citation>
    <scope>NUCLEOTIDE SEQUENCE [LARGE SCALE GENOMIC DNA]</scope>
    <source>
        <strain evidence="2 3">R19027</strain>
        <tissue evidence="2">Mycelium</tissue>
    </source>
</reference>
<dbReference type="GO" id="GO:0016747">
    <property type="term" value="F:acyltransferase activity, transferring groups other than amino-acyl groups"/>
    <property type="evidence" value="ECO:0007669"/>
    <property type="project" value="InterPro"/>
</dbReference>
<dbReference type="InterPro" id="IPR016181">
    <property type="entry name" value="Acyl_CoA_acyltransferase"/>
</dbReference>
<dbReference type="PROSITE" id="PS51186">
    <property type="entry name" value="GNAT"/>
    <property type="match status" value="1"/>
</dbReference>
<evidence type="ECO:0000259" key="1">
    <source>
        <dbReference type="PROSITE" id="PS51186"/>
    </source>
</evidence>
<dbReference type="Gene3D" id="3.40.630.30">
    <property type="match status" value="1"/>
</dbReference>
<feature type="domain" description="N-acetyltransferase" evidence="1">
    <location>
        <begin position="77"/>
        <end position="216"/>
    </location>
</feature>
<sequence length="246" mass="28011">MSTPEPYAPTLLNAWRSPRLIYRAIEDNPMDRQTLWSFADNDPVSIAMGSLRPLSPQPSAAVQRFYERLHLLHIRVFVCLPPTEEEIAQWEALIQEKGEKIGLTATLDVEKLKGEYPRPEPKPIGVLTLMAPGEEGLHHRNAMIGIGITTGYRGKGYGGEAIDWVLDWGFVRMGLHRIWLAAFAYNERAVNLYKKLGFVEEGREREAVLYERRWWDIVRLGMLEGEWEALRKRQAEEAGKEGGGGK</sequence>
<dbReference type="SUPFAM" id="SSF55729">
    <property type="entry name" value="Acyl-CoA N-acyltransferases (Nat)"/>
    <property type="match status" value="1"/>
</dbReference>
<dbReference type="Pfam" id="PF00583">
    <property type="entry name" value="Acetyltransf_1"/>
    <property type="match status" value="1"/>
</dbReference>
<comment type="caution">
    <text evidence="2">The sequence shown here is derived from an EMBL/GenBank/DDBJ whole genome shotgun (WGS) entry which is preliminary data.</text>
</comment>
<dbReference type="InterPro" id="IPR000182">
    <property type="entry name" value="GNAT_dom"/>
</dbReference>